<keyword evidence="6" id="KW-1185">Reference proteome</keyword>
<dbReference type="AlphaFoldDB" id="A0A7M1SXE6"/>
<dbReference type="PROSITE" id="PS50987">
    <property type="entry name" value="HTH_ARSR_2"/>
    <property type="match status" value="1"/>
</dbReference>
<keyword evidence="3" id="KW-0804">Transcription</keyword>
<dbReference type="CDD" id="cd00090">
    <property type="entry name" value="HTH_ARSR"/>
    <property type="match status" value="1"/>
</dbReference>
<dbReference type="Pfam" id="PF12840">
    <property type="entry name" value="HTH_20"/>
    <property type="match status" value="1"/>
</dbReference>
<dbReference type="PANTHER" id="PTHR33154:SF33">
    <property type="entry name" value="TRANSCRIPTIONAL REPRESSOR SDPR"/>
    <property type="match status" value="1"/>
</dbReference>
<keyword evidence="2" id="KW-0238">DNA-binding</keyword>
<protein>
    <submittedName>
        <fullName evidence="5">Winged helix-turn-helix transcriptional regulator</fullName>
    </submittedName>
</protein>
<dbReference type="GO" id="GO:0003677">
    <property type="term" value="F:DNA binding"/>
    <property type="evidence" value="ECO:0007669"/>
    <property type="project" value="UniProtKB-KW"/>
</dbReference>
<dbReference type="PRINTS" id="PR00778">
    <property type="entry name" value="HTHARSR"/>
</dbReference>
<dbReference type="InterPro" id="IPR036390">
    <property type="entry name" value="WH_DNA-bd_sf"/>
</dbReference>
<reference evidence="5 6" key="1">
    <citation type="submission" date="2020-10" db="EMBL/GenBank/DDBJ databases">
        <title>Haloactinobacterium sp. RN3S43, a bacterium isolated from saline soil.</title>
        <authorList>
            <person name="Sun J.-Q."/>
        </authorList>
    </citation>
    <scope>NUCLEOTIDE SEQUENCE [LARGE SCALE GENOMIC DNA]</scope>
    <source>
        <strain evidence="5 6">RN3S43</strain>
    </source>
</reference>
<dbReference type="InterPro" id="IPR011991">
    <property type="entry name" value="ArsR-like_HTH"/>
</dbReference>
<keyword evidence="1" id="KW-0805">Transcription regulation</keyword>
<dbReference type="GO" id="GO:0003700">
    <property type="term" value="F:DNA-binding transcription factor activity"/>
    <property type="evidence" value="ECO:0007669"/>
    <property type="project" value="InterPro"/>
</dbReference>
<dbReference type="Proteomes" id="UP000593758">
    <property type="component" value="Chromosome"/>
</dbReference>
<accession>A0A7M1SXE6</accession>
<evidence type="ECO:0000313" key="6">
    <source>
        <dbReference type="Proteomes" id="UP000593758"/>
    </source>
</evidence>
<dbReference type="PANTHER" id="PTHR33154">
    <property type="entry name" value="TRANSCRIPTIONAL REGULATOR, ARSR FAMILY"/>
    <property type="match status" value="1"/>
</dbReference>
<proteinExistence type="predicted"/>
<dbReference type="Gene3D" id="1.10.10.10">
    <property type="entry name" value="Winged helix-like DNA-binding domain superfamily/Winged helix DNA-binding domain"/>
    <property type="match status" value="1"/>
</dbReference>
<name>A0A7M1SXE6_9MICO</name>
<dbReference type="InterPro" id="IPR001845">
    <property type="entry name" value="HTH_ArsR_DNA-bd_dom"/>
</dbReference>
<dbReference type="KEGG" id="halt:IM660_08105"/>
<dbReference type="SMART" id="SM00418">
    <property type="entry name" value="HTH_ARSR"/>
    <property type="match status" value="1"/>
</dbReference>
<dbReference type="InterPro" id="IPR036388">
    <property type="entry name" value="WH-like_DNA-bd_sf"/>
</dbReference>
<evidence type="ECO:0000259" key="4">
    <source>
        <dbReference type="PROSITE" id="PS50987"/>
    </source>
</evidence>
<feature type="domain" description="HTH arsR-type" evidence="4">
    <location>
        <begin position="1"/>
        <end position="95"/>
    </location>
</feature>
<sequence length="111" mass="11706">MGAAPDPRLDGALRALADANRRTILDSIRAHPRAVGAIADAVGLSQQTTSHHLGVLREAGLASVQREGTRHLYVVSTDGLAAVKSYLDDFWPQQLSALKAAVEGRGEAPRG</sequence>
<gene>
    <name evidence="5" type="ORF">IM660_08105</name>
</gene>
<dbReference type="EMBL" id="CP063169">
    <property type="protein sequence ID" value="QOR72181.1"/>
    <property type="molecule type" value="Genomic_DNA"/>
</dbReference>
<dbReference type="InterPro" id="IPR051081">
    <property type="entry name" value="HTH_MetalResp_TranReg"/>
</dbReference>
<evidence type="ECO:0000256" key="3">
    <source>
        <dbReference type="ARBA" id="ARBA00023163"/>
    </source>
</evidence>
<dbReference type="NCBIfam" id="NF033788">
    <property type="entry name" value="HTH_metalloreg"/>
    <property type="match status" value="1"/>
</dbReference>
<dbReference type="SUPFAM" id="SSF46785">
    <property type="entry name" value="Winged helix' DNA-binding domain"/>
    <property type="match status" value="1"/>
</dbReference>
<evidence type="ECO:0000313" key="5">
    <source>
        <dbReference type="EMBL" id="QOR72181.1"/>
    </source>
</evidence>
<evidence type="ECO:0000256" key="2">
    <source>
        <dbReference type="ARBA" id="ARBA00023125"/>
    </source>
</evidence>
<dbReference type="RefSeq" id="WP_193498822.1">
    <property type="nucleotide sequence ID" value="NZ_CP063169.1"/>
</dbReference>
<evidence type="ECO:0000256" key="1">
    <source>
        <dbReference type="ARBA" id="ARBA00023015"/>
    </source>
</evidence>
<organism evidence="5 6">
    <name type="scientific">Ruania alkalisoli</name>
    <dbReference type="NCBI Taxonomy" id="2779775"/>
    <lineage>
        <taxon>Bacteria</taxon>
        <taxon>Bacillati</taxon>
        <taxon>Actinomycetota</taxon>
        <taxon>Actinomycetes</taxon>
        <taxon>Micrococcales</taxon>
        <taxon>Ruaniaceae</taxon>
        <taxon>Ruania</taxon>
    </lineage>
</organism>